<name>A0AAN0Y5R6_VIBNA</name>
<gene>
    <name evidence="1" type="ORF">BA890_15165</name>
</gene>
<keyword evidence="2" id="KW-1185">Reference proteome</keyword>
<reference evidence="1 2" key="1">
    <citation type="submission" date="2016-07" db="EMBL/GenBank/DDBJ databases">
        <title>Developing Vibrio natriegens as a novel, fast-growing host for biotechnology.</title>
        <authorList>
            <person name="Weinstock M.T."/>
            <person name="Hesek E.D."/>
            <person name="Wilson C.M."/>
            <person name="Gibson D.G."/>
        </authorList>
    </citation>
    <scope>NUCLEOTIDE SEQUENCE [LARGE SCALE GENOMIC DNA]</scope>
    <source>
        <strain evidence="1 2">ATCC 14048</strain>
    </source>
</reference>
<dbReference type="AlphaFoldDB" id="A0AAN0Y5R6"/>
<evidence type="ECO:0000313" key="1">
    <source>
        <dbReference type="EMBL" id="ANQ14103.1"/>
    </source>
</evidence>
<organism evidence="1 2">
    <name type="scientific">Vibrio natriegens NBRC 15636 = ATCC 14048 = DSM 759</name>
    <dbReference type="NCBI Taxonomy" id="1219067"/>
    <lineage>
        <taxon>Bacteria</taxon>
        <taxon>Pseudomonadati</taxon>
        <taxon>Pseudomonadota</taxon>
        <taxon>Gammaproteobacteria</taxon>
        <taxon>Vibrionales</taxon>
        <taxon>Vibrionaceae</taxon>
        <taxon>Vibrio</taxon>
    </lineage>
</organism>
<sequence>MKPEPICLVYDAASTYEKPKANYFLKTIGVKQSLALKVIVEPTLINERTNCSFGDCYIHAHRQTAYNLGSETELLAKTYKLDNAKINPNTSKIRCRFYILIHHRRATCLGALMLNQYLNDFV</sequence>
<dbReference type="Proteomes" id="UP000092741">
    <property type="component" value="Chromosome 2"/>
</dbReference>
<dbReference type="KEGG" id="vna:PN96_19665"/>
<protein>
    <submittedName>
        <fullName evidence="1">Uncharacterized protein</fullName>
    </submittedName>
</protein>
<dbReference type="EMBL" id="CP016346">
    <property type="protein sequence ID" value="ANQ14103.1"/>
    <property type="molecule type" value="Genomic_DNA"/>
</dbReference>
<accession>A0AAN0Y5R6</accession>
<evidence type="ECO:0000313" key="2">
    <source>
        <dbReference type="Proteomes" id="UP000092741"/>
    </source>
</evidence>
<proteinExistence type="predicted"/>